<keyword evidence="9" id="KW-1133">Transmembrane helix</keyword>
<dbReference type="InterPro" id="IPR018247">
    <property type="entry name" value="EF_Hand_1_Ca_BS"/>
</dbReference>
<reference evidence="11 12" key="1">
    <citation type="journal article" date="2021" name="Commun. Biol.">
        <title>The genome of Shorea leprosula (Dipterocarpaceae) highlights the ecological relevance of drought in aseasonal tropical rainforests.</title>
        <authorList>
            <person name="Ng K.K.S."/>
            <person name="Kobayashi M.J."/>
            <person name="Fawcett J.A."/>
            <person name="Hatakeyama M."/>
            <person name="Paape T."/>
            <person name="Ng C.H."/>
            <person name="Ang C.C."/>
            <person name="Tnah L.H."/>
            <person name="Lee C.T."/>
            <person name="Nishiyama T."/>
            <person name="Sese J."/>
            <person name="O'Brien M.J."/>
            <person name="Copetti D."/>
            <person name="Mohd Noor M.I."/>
            <person name="Ong R.C."/>
            <person name="Putra M."/>
            <person name="Sireger I.Z."/>
            <person name="Indrioko S."/>
            <person name="Kosugi Y."/>
            <person name="Izuno A."/>
            <person name="Isagi Y."/>
            <person name="Lee S.L."/>
            <person name="Shimizu K.K."/>
        </authorList>
    </citation>
    <scope>NUCLEOTIDE SEQUENCE [LARGE SCALE GENOMIC DNA]</scope>
    <source>
        <strain evidence="11">214</strain>
    </source>
</reference>
<evidence type="ECO:0000256" key="9">
    <source>
        <dbReference type="SAM" id="Phobius"/>
    </source>
</evidence>
<evidence type="ECO:0000256" key="7">
    <source>
        <dbReference type="ARBA" id="ARBA00023128"/>
    </source>
</evidence>
<dbReference type="GO" id="GO:0005509">
    <property type="term" value="F:calcium ion binding"/>
    <property type="evidence" value="ECO:0007669"/>
    <property type="project" value="InterPro"/>
</dbReference>
<evidence type="ECO:0000313" key="11">
    <source>
        <dbReference type="EMBL" id="GKV03223.1"/>
    </source>
</evidence>
<name>A0AAV5IY96_9ROSI</name>
<feature type="domain" description="EF-hand" evidence="10">
    <location>
        <begin position="434"/>
        <end position="469"/>
    </location>
</feature>
<evidence type="ECO:0000259" key="10">
    <source>
        <dbReference type="PROSITE" id="PS50222"/>
    </source>
</evidence>
<comment type="subcellular location">
    <subcellularLocation>
        <location evidence="1">Mitochondrion inner membrane</location>
    </subcellularLocation>
    <subcellularLocation>
        <location evidence="2">Mitochondrion intermembrane space</location>
    </subcellularLocation>
</comment>
<feature type="transmembrane region" description="Helical" evidence="9">
    <location>
        <begin position="57"/>
        <end position="76"/>
    </location>
</feature>
<dbReference type="InterPro" id="IPR011992">
    <property type="entry name" value="EF-hand-dom_pair"/>
</dbReference>
<keyword evidence="3" id="KW-0677">Repeat</keyword>
<dbReference type="Pfam" id="PF13202">
    <property type="entry name" value="EF-hand_5"/>
    <property type="match status" value="2"/>
</dbReference>
<evidence type="ECO:0000256" key="8">
    <source>
        <dbReference type="ARBA" id="ARBA00023136"/>
    </source>
</evidence>
<dbReference type="CDD" id="cd00051">
    <property type="entry name" value="EFh"/>
    <property type="match status" value="1"/>
</dbReference>
<protein>
    <recommendedName>
        <fullName evidence="10">EF-hand domain-containing protein</fullName>
    </recommendedName>
</protein>
<comment type="caution">
    <text evidence="11">The sequence shown here is derived from an EMBL/GenBank/DDBJ whole genome shotgun (WGS) entry which is preliminary data.</text>
</comment>
<evidence type="ECO:0000256" key="2">
    <source>
        <dbReference type="ARBA" id="ARBA00004569"/>
    </source>
</evidence>
<dbReference type="SMART" id="SM00054">
    <property type="entry name" value="EFh"/>
    <property type="match status" value="3"/>
</dbReference>
<dbReference type="PANTHER" id="PTHR12294:SF23">
    <property type="entry name" value="CALCIUM UPTAKE PROTEIN, MITOCHONDRIAL"/>
    <property type="match status" value="1"/>
</dbReference>
<dbReference type="SUPFAM" id="SSF47473">
    <property type="entry name" value="EF-hand"/>
    <property type="match status" value="2"/>
</dbReference>
<evidence type="ECO:0000256" key="1">
    <source>
        <dbReference type="ARBA" id="ARBA00004273"/>
    </source>
</evidence>
<dbReference type="Gene3D" id="1.10.238.10">
    <property type="entry name" value="EF-hand"/>
    <property type="match status" value="3"/>
</dbReference>
<dbReference type="GO" id="GO:1990246">
    <property type="term" value="C:uniplex complex"/>
    <property type="evidence" value="ECO:0007669"/>
    <property type="project" value="TreeGrafter"/>
</dbReference>
<evidence type="ECO:0000256" key="3">
    <source>
        <dbReference type="ARBA" id="ARBA00022737"/>
    </source>
</evidence>
<feature type="domain" description="EF-hand" evidence="10">
    <location>
        <begin position="240"/>
        <end position="275"/>
    </location>
</feature>
<keyword evidence="7" id="KW-0496">Mitochondrion</keyword>
<dbReference type="GO" id="GO:0051560">
    <property type="term" value="P:mitochondrial calcium ion homeostasis"/>
    <property type="evidence" value="ECO:0007669"/>
    <property type="project" value="TreeGrafter"/>
</dbReference>
<accession>A0AAV5IY96</accession>
<gene>
    <name evidence="11" type="ORF">SLEP1_g15565</name>
</gene>
<dbReference type="PROSITE" id="PS00018">
    <property type="entry name" value="EF_HAND_1"/>
    <property type="match status" value="1"/>
</dbReference>
<organism evidence="11 12">
    <name type="scientific">Rubroshorea leprosula</name>
    <dbReference type="NCBI Taxonomy" id="152421"/>
    <lineage>
        <taxon>Eukaryota</taxon>
        <taxon>Viridiplantae</taxon>
        <taxon>Streptophyta</taxon>
        <taxon>Embryophyta</taxon>
        <taxon>Tracheophyta</taxon>
        <taxon>Spermatophyta</taxon>
        <taxon>Magnoliopsida</taxon>
        <taxon>eudicotyledons</taxon>
        <taxon>Gunneridae</taxon>
        <taxon>Pentapetalae</taxon>
        <taxon>rosids</taxon>
        <taxon>malvids</taxon>
        <taxon>Malvales</taxon>
        <taxon>Dipterocarpaceae</taxon>
        <taxon>Rubroshorea</taxon>
    </lineage>
</organism>
<evidence type="ECO:0000313" key="12">
    <source>
        <dbReference type="Proteomes" id="UP001054252"/>
    </source>
</evidence>
<proteinExistence type="predicted"/>
<dbReference type="EMBL" id="BPVZ01000020">
    <property type="protein sequence ID" value="GKV03223.1"/>
    <property type="molecule type" value="Genomic_DNA"/>
</dbReference>
<dbReference type="AlphaFoldDB" id="A0AAV5IY96"/>
<dbReference type="Proteomes" id="UP001054252">
    <property type="component" value="Unassembled WGS sequence"/>
</dbReference>
<dbReference type="InterPro" id="IPR002048">
    <property type="entry name" value="EF_hand_dom"/>
</dbReference>
<sequence length="492" mass="55843">MLSLTYRHRFSPSIRRLSAIDRQFSQTSSSSSSSSLQLITASNIDAGRRKDSVFGSYTRWISVIAAGSSLGLLYWFSISESDSATGFFKKRLLSFCDSPSAVAESTGDDDSRSKTGFQKLSLPDYNSKFIFGDAFRRKVFFKYEKRIRLRSPPEKVFEYFASSWTAEGELLMQPADLMRAVIPVFPPSESNAVREGYLIGERRPGQLQCPPSKFFMLFDVNNDGRISFKEYIFFVTLLSIPESSFSVAFKMFDTDNSGEIDKEEFKKVMAFMRAYNRQGAVHKDGLRTGLKVSGSVDDGGLVELFFGKDGKARLQYDKFIQFMRDLQDEVLRLEFAHYDCKNQGTISAKDFALSMVASADMSHLDKLLDRVEELNNKPHLKDIRITFEEFKNFAELRRKLQPFSLALFSYGKVNGQLTKEDFQRAAFHVCGVSLTDNVVEIIFDVFDSNLDGTLSADEFLRVMHKRIKDVTQPVESGISGFLHNCSIGRFFS</sequence>
<keyword evidence="12" id="KW-1185">Reference proteome</keyword>
<dbReference type="PANTHER" id="PTHR12294">
    <property type="entry name" value="EF HAND DOMAIN FAMILY A1,A2-RELATED"/>
    <property type="match status" value="1"/>
</dbReference>
<keyword evidence="9" id="KW-0812">Transmembrane</keyword>
<dbReference type="Pfam" id="PF13833">
    <property type="entry name" value="EF-hand_8"/>
    <property type="match status" value="1"/>
</dbReference>
<keyword evidence="4" id="KW-0999">Mitochondrion inner membrane</keyword>
<keyword evidence="8 9" id="KW-0472">Membrane</keyword>
<dbReference type="GO" id="GO:0036444">
    <property type="term" value="P:calcium import into the mitochondrion"/>
    <property type="evidence" value="ECO:0007669"/>
    <property type="project" value="TreeGrafter"/>
</dbReference>
<dbReference type="CDD" id="cd15900">
    <property type="entry name" value="EFh_MICU"/>
    <property type="match status" value="1"/>
</dbReference>
<dbReference type="GO" id="GO:0005758">
    <property type="term" value="C:mitochondrial intermembrane space"/>
    <property type="evidence" value="ECO:0007669"/>
    <property type="project" value="UniProtKB-SubCell"/>
</dbReference>
<keyword evidence="6" id="KW-0809">Transit peptide</keyword>
<dbReference type="PROSITE" id="PS50222">
    <property type="entry name" value="EF_HAND_2"/>
    <property type="match status" value="2"/>
</dbReference>
<dbReference type="InterPro" id="IPR039800">
    <property type="entry name" value="MICU1/2/3"/>
</dbReference>
<evidence type="ECO:0000256" key="5">
    <source>
        <dbReference type="ARBA" id="ARBA00022837"/>
    </source>
</evidence>
<evidence type="ECO:0000256" key="6">
    <source>
        <dbReference type="ARBA" id="ARBA00022946"/>
    </source>
</evidence>
<keyword evidence="5" id="KW-0106">Calcium</keyword>
<evidence type="ECO:0000256" key="4">
    <source>
        <dbReference type="ARBA" id="ARBA00022792"/>
    </source>
</evidence>